<keyword evidence="5" id="KW-0539">Nucleus</keyword>
<organism evidence="8 9">
    <name type="scientific">Arachis hypogaea</name>
    <name type="common">Peanut</name>
    <dbReference type="NCBI Taxonomy" id="3818"/>
    <lineage>
        <taxon>Eukaryota</taxon>
        <taxon>Viridiplantae</taxon>
        <taxon>Streptophyta</taxon>
        <taxon>Embryophyta</taxon>
        <taxon>Tracheophyta</taxon>
        <taxon>Spermatophyta</taxon>
        <taxon>Magnoliopsida</taxon>
        <taxon>eudicotyledons</taxon>
        <taxon>Gunneridae</taxon>
        <taxon>Pentapetalae</taxon>
        <taxon>rosids</taxon>
        <taxon>fabids</taxon>
        <taxon>Fabales</taxon>
        <taxon>Fabaceae</taxon>
        <taxon>Papilionoideae</taxon>
        <taxon>50 kb inversion clade</taxon>
        <taxon>dalbergioids sensu lato</taxon>
        <taxon>Dalbergieae</taxon>
        <taxon>Pterocarpus clade</taxon>
        <taxon>Arachis</taxon>
    </lineage>
</organism>
<dbReference type="SMART" id="SM01019">
    <property type="entry name" value="B3"/>
    <property type="match status" value="1"/>
</dbReference>
<dbReference type="PANTHER" id="PTHR31391:SF64">
    <property type="entry name" value="B3 DOMAIN-CONTAINING PROTEIN OS06G0112300"/>
    <property type="match status" value="1"/>
</dbReference>
<keyword evidence="4" id="KW-0804">Transcription</keyword>
<feature type="region of interest" description="Disordered" evidence="6">
    <location>
        <begin position="1"/>
        <end position="29"/>
    </location>
</feature>
<comment type="subcellular location">
    <subcellularLocation>
        <location evidence="1">Nucleus</location>
    </subcellularLocation>
</comment>
<dbReference type="GO" id="GO:0005634">
    <property type="term" value="C:nucleus"/>
    <property type="evidence" value="ECO:0007669"/>
    <property type="project" value="UniProtKB-SubCell"/>
</dbReference>
<dbReference type="GO" id="GO:0003677">
    <property type="term" value="F:DNA binding"/>
    <property type="evidence" value="ECO:0007669"/>
    <property type="project" value="UniProtKB-KW"/>
</dbReference>
<evidence type="ECO:0000256" key="6">
    <source>
        <dbReference type="SAM" id="MobiDB-lite"/>
    </source>
</evidence>
<dbReference type="PANTHER" id="PTHR31391">
    <property type="entry name" value="B3 DOMAIN-CONTAINING PROTEIN OS11G0197600-RELATED"/>
    <property type="match status" value="1"/>
</dbReference>
<dbReference type="Gene3D" id="2.40.330.10">
    <property type="entry name" value="DNA-binding pseudobarrel domain"/>
    <property type="match status" value="1"/>
</dbReference>
<keyword evidence="3" id="KW-0238">DNA-binding</keyword>
<sequence length="232" mass="25741">MSSPGSSSTSRVSVEEQAPLPKPADPAAKLSSDEIAPLSGNPFFHVVLSKSHVRRSCLMGPSKDLVDILPFAEVPTVLKCGGESWDMVYRGHAPGRKFFDGGWRKFVKANCLVEGDACVFELMANSDEKIVFEVQILRGDVPKVFFKRDRIGESEQKPIVIDYLFIVATIVIVNKVETSKKRLRNGRPGDPAGELTVPQTSTGECFEIFGIELLFVDKCNLSWWRKMGNLTY</sequence>
<protein>
    <recommendedName>
        <fullName evidence="7">TF-B3 domain-containing protein</fullName>
    </recommendedName>
</protein>
<evidence type="ECO:0000313" key="8">
    <source>
        <dbReference type="EMBL" id="RYR73225.1"/>
    </source>
</evidence>
<name>A0A445ED73_ARAHY</name>
<dbReference type="Proteomes" id="UP000289738">
    <property type="component" value="Chromosome A02"/>
</dbReference>
<dbReference type="InterPro" id="IPR003340">
    <property type="entry name" value="B3_DNA-bd"/>
</dbReference>
<keyword evidence="2" id="KW-0805">Transcription regulation</keyword>
<dbReference type="InterPro" id="IPR044837">
    <property type="entry name" value="REM16-like"/>
</dbReference>
<keyword evidence="9" id="KW-1185">Reference proteome</keyword>
<evidence type="ECO:0000256" key="3">
    <source>
        <dbReference type="ARBA" id="ARBA00023125"/>
    </source>
</evidence>
<dbReference type="STRING" id="3818.A0A445ED73"/>
<dbReference type="SUPFAM" id="SSF101936">
    <property type="entry name" value="DNA-binding pseudobarrel domain"/>
    <property type="match status" value="1"/>
</dbReference>
<evidence type="ECO:0000256" key="5">
    <source>
        <dbReference type="ARBA" id="ARBA00023242"/>
    </source>
</evidence>
<evidence type="ECO:0000313" key="9">
    <source>
        <dbReference type="Proteomes" id="UP000289738"/>
    </source>
</evidence>
<feature type="compositionally biased region" description="Low complexity" evidence="6">
    <location>
        <begin position="1"/>
        <end position="12"/>
    </location>
</feature>
<dbReference type="EMBL" id="SDMP01000002">
    <property type="protein sequence ID" value="RYR73225.1"/>
    <property type="molecule type" value="Genomic_DNA"/>
</dbReference>
<dbReference type="InterPro" id="IPR015300">
    <property type="entry name" value="DNA-bd_pseudobarrel_sf"/>
</dbReference>
<proteinExistence type="predicted"/>
<gene>
    <name evidence="8" type="ORF">Ahy_A02g007569</name>
</gene>
<dbReference type="PROSITE" id="PS50863">
    <property type="entry name" value="B3"/>
    <property type="match status" value="1"/>
</dbReference>
<feature type="domain" description="TF-B3" evidence="7">
    <location>
        <begin position="43"/>
        <end position="140"/>
    </location>
</feature>
<accession>A0A445ED73</accession>
<comment type="caution">
    <text evidence="8">The sequence shown here is derived from an EMBL/GenBank/DDBJ whole genome shotgun (WGS) entry which is preliminary data.</text>
</comment>
<dbReference type="CDD" id="cd10017">
    <property type="entry name" value="B3_DNA"/>
    <property type="match status" value="1"/>
</dbReference>
<dbReference type="AlphaFoldDB" id="A0A445ED73"/>
<evidence type="ECO:0000256" key="4">
    <source>
        <dbReference type="ARBA" id="ARBA00023163"/>
    </source>
</evidence>
<dbReference type="Pfam" id="PF02362">
    <property type="entry name" value="B3"/>
    <property type="match status" value="1"/>
</dbReference>
<evidence type="ECO:0000256" key="2">
    <source>
        <dbReference type="ARBA" id="ARBA00023015"/>
    </source>
</evidence>
<evidence type="ECO:0000259" key="7">
    <source>
        <dbReference type="PROSITE" id="PS50863"/>
    </source>
</evidence>
<evidence type="ECO:0000256" key="1">
    <source>
        <dbReference type="ARBA" id="ARBA00004123"/>
    </source>
</evidence>
<reference evidence="8 9" key="1">
    <citation type="submission" date="2019-01" db="EMBL/GenBank/DDBJ databases">
        <title>Sequencing of cultivated peanut Arachis hypogaea provides insights into genome evolution and oil improvement.</title>
        <authorList>
            <person name="Chen X."/>
        </authorList>
    </citation>
    <scope>NUCLEOTIDE SEQUENCE [LARGE SCALE GENOMIC DNA]</scope>
    <source>
        <strain evidence="9">cv. Fuhuasheng</strain>
        <tissue evidence="8">Leaves</tissue>
    </source>
</reference>